<dbReference type="GeneID" id="25363301"/>
<dbReference type="InterPro" id="IPR045170">
    <property type="entry name" value="MTOX"/>
</dbReference>
<reference evidence="5 6" key="1">
    <citation type="journal article" date="2014" name="BMC Genomics">
        <title>Genome sequencing of four Aureobasidium pullulans varieties: biotechnological potential, stress tolerance, and description of new species.</title>
        <authorList>
            <person name="Gostin Ar C."/>
            <person name="Ohm R.A."/>
            <person name="Kogej T."/>
            <person name="Sonjak S."/>
            <person name="Turk M."/>
            <person name="Zajc J."/>
            <person name="Zalar P."/>
            <person name="Grube M."/>
            <person name="Sun H."/>
            <person name="Han J."/>
            <person name="Sharma A."/>
            <person name="Chiniquy J."/>
            <person name="Ngan C.Y."/>
            <person name="Lipzen A."/>
            <person name="Barry K."/>
            <person name="Grigoriev I.V."/>
            <person name="Gunde-Cimerman N."/>
        </authorList>
    </citation>
    <scope>NUCLEOTIDE SEQUENCE [LARGE SCALE GENOMIC DNA]</scope>
    <source>
        <strain evidence="5 6">EXF-2481</strain>
    </source>
</reference>
<dbReference type="STRING" id="1043005.A0A074YKC7"/>
<sequence length="137" mass="15379">MPDLLDLELQRGRLCPYTDSMDNSFLISYVPDQPGLMVASEGSGHGFKFLSVLGKYVVDVVEGKETECTKMFAWRDVPTGKNNGLEEGEQGWRILDKQKFVRKGAWKLQVSQGCVVLTLCISQGFCKTAESQRYMCI</sequence>
<evidence type="ECO:0000256" key="4">
    <source>
        <dbReference type="ARBA" id="ARBA00023002"/>
    </source>
</evidence>
<organism evidence="5 6">
    <name type="scientific">Aureobasidium subglaciale (strain EXF-2481)</name>
    <name type="common">Aureobasidium pullulans var. subglaciale</name>
    <dbReference type="NCBI Taxonomy" id="1043005"/>
    <lineage>
        <taxon>Eukaryota</taxon>
        <taxon>Fungi</taxon>
        <taxon>Dikarya</taxon>
        <taxon>Ascomycota</taxon>
        <taxon>Pezizomycotina</taxon>
        <taxon>Dothideomycetes</taxon>
        <taxon>Dothideomycetidae</taxon>
        <taxon>Dothideales</taxon>
        <taxon>Saccotheciaceae</taxon>
        <taxon>Aureobasidium</taxon>
    </lineage>
</organism>
<dbReference type="OMA" id="SAFMPLH"/>
<dbReference type="EMBL" id="KL584752">
    <property type="protein sequence ID" value="KEQ98273.1"/>
    <property type="molecule type" value="Genomic_DNA"/>
</dbReference>
<accession>A0A074YKC7</accession>
<dbReference type="GO" id="GO:0008115">
    <property type="term" value="F:sarcosine oxidase activity"/>
    <property type="evidence" value="ECO:0007669"/>
    <property type="project" value="TreeGrafter"/>
</dbReference>
<dbReference type="AlphaFoldDB" id="A0A074YKC7"/>
<evidence type="ECO:0000256" key="2">
    <source>
        <dbReference type="ARBA" id="ARBA00022630"/>
    </source>
</evidence>
<dbReference type="PANTHER" id="PTHR10961:SF15">
    <property type="entry name" value="FAD DEPENDENT OXIDOREDUCTASE DOMAIN-CONTAINING PROTEIN"/>
    <property type="match status" value="1"/>
</dbReference>
<evidence type="ECO:0000256" key="3">
    <source>
        <dbReference type="ARBA" id="ARBA00022827"/>
    </source>
</evidence>
<evidence type="ECO:0000256" key="1">
    <source>
        <dbReference type="ARBA" id="ARBA00001974"/>
    </source>
</evidence>
<keyword evidence="6" id="KW-1185">Reference proteome</keyword>
<gene>
    <name evidence="5" type="ORF">AUEXF2481DRAFT_26658</name>
</gene>
<evidence type="ECO:0000313" key="5">
    <source>
        <dbReference type="EMBL" id="KEQ98273.1"/>
    </source>
</evidence>
<dbReference type="InterPro" id="IPR036188">
    <property type="entry name" value="FAD/NAD-bd_sf"/>
</dbReference>
<evidence type="ECO:0008006" key="7">
    <source>
        <dbReference type="Google" id="ProtNLM"/>
    </source>
</evidence>
<dbReference type="Proteomes" id="UP000030641">
    <property type="component" value="Unassembled WGS sequence"/>
</dbReference>
<dbReference type="PANTHER" id="PTHR10961">
    <property type="entry name" value="PEROXISOMAL SARCOSINE OXIDASE"/>
    <property type="match status" value="1"/>
</dbReference>
<dbReference type="GO" id="GO:0050660">
    <property type="term" value="F:flavin adenine dinucleotide binding"/>
    <property type="evidence" value="ECO:0007669"/>
    <property type="project" value="InterPro"/>
</dbReference>
<keyword evidence="4" id="KW-0560">Oxidoreductase</keyword>
<dbReference type="InParanoid" id="A0A074YKC7"/>
<protein>
    <recommendedName>
        <fullName evidence="7">FAD dependent oxidoreductase domain-containing protein</fullName>
    </recommendedName>
</protein>
<evidence type="ECO:0000313" key="6">
    <source>
        <dbReference type="Proteomes" id="UP000030641"/>
    </source>
</evidence>
<keyword evidence="2" id="KW-0285">Flavoprotein</keyword>
<dbReference type="HOGENOM" id="CLU_1864740_0_0_1"/>
<name>A0A074YKC7_AURSE</name>
<proteinExistence type="predicted"/>
<dbReference type="Gene3D" id="3.50.50.60">
    <property type="entry name" value="FAD/NAD(P)-binding domain"/>
    <property type="match status" value="1"/>
</dbReference>
<keyword evidence="3" id="KW-0274">FAD</keyword>
<comment type="cofactor">
    <cofactor evidence="1">
        <name>FAD</name>
        <dbReference type="ChEBI" id="CHEBI:57692"/>
    </cofactor>
</comment>
<dbReference type="OrthoDB" id="2219495at2759"/>
<dbReference type="RefSeq" id="XP_013346719.1">
    <property type="nucleotide sequence ID" value="XM_013491265.1"/>
</dbReference>